<dbReference type="GO" id="GO:0047434">
    <property type="term" value="F:indolepyruvate decarboxylase activity"/>
    <property type="evidence" value="ECO:0007669"/>
    <property type="project" value="UniProtKB-EC"/>
</dbReference>
<evidence type="ECO:0000256" key="5">
    <source>
        <dbReference type="ARBA" id="ARBA00022842"/>
    </source>
</evidence>
<dbReference type="CDD" id="cd07038">
    <property type="entry name" value="TPP_PYR_PDC_IPDC_like"/>
    <property type="match status" value="1"/>
</dbReference>
<dbReference type="PANTHER" id="PTHR43452:SF30">
    <property type="entry name" value="PYRUVATE DECARBOXYLASE ISOZYME 1-RELATED"/>
    <property type="match status" value="1"/>
</dbReference>
<evidence type="ECO:0000259" key="12">
    <source>
        <dbReference type="Pfam" id="PF02776"/>
    </source>
</evidence>
<dbReference type="Pfam" id="PF02775">
    <property type="entry name" value="TPP_enzyme_C"/>
    <property type="match status" value="1"/>
</dbReference>
<comment type="similarity">
    <text evidence="2 8">Belongs to the TPP enzyme family.</text>
</comment>
<gene>
    <name evidence="13" type="ORF">BLNAU_19468</name>
</gene>
<dbReference type="PANTHER" id="PTHR43452">
    <property type="entry name" value="PYRUVATE DECARBOXYLASE"/>
    <property type="match status" value="1"/>
</dbReference>
<feature type="compositionally biased region" description="Basic and acidic residues" evidence="9">
    <location>
        <begin position="647"/>
        <end position="662"/>
    </location>
</feature>
<keyword evidence="6 8" id="KW-0786">Thiamine pyrophosphate</keyword>
<keyword evidence="5" id="KW-0460">Magnesium</keyword>
<evidence type="ECO:0000259" key="11">
    <source>
        <dbReference type="Pfam" id="PF02775"/>
    </source>
</evidence>
<accession>A0ABQ9X1Z8</accession>
<keyword evidence="7 13" id="KW-0456">Lyase</keyword>
<dbReference type="InterPro" id="IPR047213">
    <property type="entry name" value="TPP_PYR_PDC_IPDC-like"/>
</dbReference>
<evidence type="ECO:0000313" key="14">
    <source>
        <dbReference type="Proteomes" id="UP001281761"/>
    </source>
</evidence>
<keyword evidence="3" id="KW-0479">Metal-binding</keyword>
<evidence type="ECO:0000259" key="10">
    <source>
        <dbReference type="Pfam" id="PF00205"/>
    </source>
</evidence>
<evidence type="ECO:0000256" key="1">
    <source>
        <dbReference type="ARBA" id="ARBA00001964"/>
    </source>
</evidence>
<reference evidence="13 14" key="1">
    <citation type="journal article" date="2022" name="bioRxiv">
        <title>Genomics of Preaxostyla Flagellates Illuminates Evolutionary Transitions and the Path Towards Mitochondrial Loss.</title>
        <authorList>
            <person name="Novak L.V.F."/>
            <person name="Treitli S.C."/>
            <person name="Pyrih J."/>
            <person name="Halakuc P."/>
            <person name="Pipaliya S.V."/>
            <person name="Vacek V."/>
            <person name="Brzon O."/>
            <person name="Soukal P."/>
            <person name="Eme L."/>
            <person name="Dacks J.B."/>
            <person name="Karnkowska A."/>
            <person name="Elias M."/>
            <person name="Hampl V."/>
        </authorList>
    </citation>
    <scope>NUCLEOTIDE SEQUENCE [LARGE SCALE GENOMIC DNA]</scope>
    <source>
        <strain evidence="13">NAU3</strain>
        <tissue evidence="13">Gut</tissue>
    </source>
</reference>
<dbReference type="InterPro" id="IPR012000">
    <property type="entry name" value="Thiamin_PyroP_enz_cen_dom"/>
</dbReference>
<feature type="region of interest" description="Disordered" evidence="9">
    <location>
        <begin position="647"/>
        <end position="672"/>
    </location>
</feature>
<dbReference type="InterPro" id="IPR012001">
    <property type="entry name" value="Thiamin_PyroP_enz_TPP-bd_dom"/>
</dbReference>
<dbReference type="Gene3D" id="3.40.50.970">
    <property type="match status" value="2"/>
</dbReference>
<dbReference type="InterPro" id="IPR029061">
    <property type="entry name" value="THDP-binding"/>
</dbReference>
<dbReference type="SUPFAM" id="SSF52518">
    <property type="entry name" value="Thiamin diphosphate-binding fold (THDP-binding)"/>
    <property type="match status" value="2"/>
</dbReference>
<feature type="domain" description="Thiamine pyrophosphate enzyme TPP-binding" evidence="11">
    <location>
        <begin position="433"/>
        <end position="538"/>
    </location>
</feature>
<dbReference type="InterPro" id="IPR012110">
    <property type="entry name" value="PDC/IPDC-like"/>
</dbReference>
<evidence type="ECO:0000256" key="3">
    <source>
        <dbReference type="ARBA" id="ARBA00022723"/>
    </source>
</evidence>
<evidence type="ECO:0000256" key="9">
    <source>
        <dbReference type="SAM" id="MobiDB-lite"/>
    </source>
</evidence>
<dbReference type="InterPro" id="IPR011766">
    <property type="entry name" value="TPP_enzyme_TPP-bd"/>
</dbReference>
<evidence type="ECO:0000256" key="8">
    <source>
        <dbReference type="RuleBase" id="RU362132"/>
    </source>
</evidence>
<feature type="domain" description="Thiamine pyrophosphate enzyme central" evidence="10">
    <location>
        <begin position="272"/>
        <end position="368"/>
    </location>
</feature>
<evidence type="ECO:0000256" key="7">
    <source>
        <dbReference type="ARBA" id="ARBA00023239"/>
    </source>
</evidence>
<dbReference type="Pfam" id="PF02776">
    <property type="entry name" value="TPP_enzyme_N"/>
    <property type="match status" value="1"/>
</dbReference>
<keyword evidence="14" id="KW-1185">Reference proteome</keyword>
<organism evidence="13 14">
    <name type="scientific">Blattamonas nauphoetae</name>
    <dbReference type="NCBI Taxonomy" id="2049346"/>
    <lineage>
        <taxon>Eukaryota</taxon>
        <taxon>Metamonada</taxon>
        <taxon>Preaxostyla</taxon>
        <taxon>Oxymonadida</taxon>
        <taxon>Blattamonas</taxon>
    </lineage>
</organism>
<dbReference type="Gene3D" id="3.40.50.1220">
    <property type="entry name" value="TPP-binding domain"/>
    <property type="match status" value="1"/>
</dbReference>
<feature type="domain" description="Thiamine pyrophosphate enzyme N-terminal TPP-binding" evidence="12">
    <location>
        <begin position="19"/>
        <end position="125"/>
    </location>
</feature>
<keyword evidence="4" id="KW-0210">Decarboxylase</keyword>
<dbReference type="Pfam" id="PF00205">
    <property type="entry name" value="TPP_enzyme_M"/>
    <property type="match status" value="1"/>
</dbReference>
<dbReference type="SUPFAM" id="SSF52467">
    <property type="entry name" value="DHS-like NAD/FAD-binding domain"/>
    <property type="match status" value="1"/>
</dbReference>
<evidence type="ECO:0000313" key="13">
    <source>
        <dbReference type="EMBL" id="KAK2945613.1"/>
    </source>
</evidence>
<comment type="cofactor">
    <cofactor evidence="1">
        <name>thiamine diphosphate</name>
        <dbReference type="ChEBI" id="CHEBI:58937"/>
    </cofactor>
</comment>
<name>A0ABQ9X1Z8_9EUKA</name>
<comment type="caution">
    <text evidence="13">The sequence shown here is derived from an EMBL/GenBank/DDBJ whole genome shotgun (WGS) entry which is preliminary data.</text>
</comment>
<evidence type="ECO:0000256" key="2">
    <source>
        <dbReference type="ARBA" id="ARBA00007812"/>
    </source>
</evidence>
<dbReference type="EMBL" id="JARBJD010000253">
    <property type="protein sequence ID" value="KAK2945613.1"/>
    <property type="molecule type" value="Genomic_DNA"/>
</dbReference>
<dbReference type="EC" id="4.1.1.74" evidence="13"/>
<evidence type="ECO:0000256" key="6">
    <source>
        <dbReference type="ARBA" id="ARBA00023052"/>
    </source>
</evidence>
<sequence>MNVRTIPALRFCIKMSSPMNLSQFLLQRLHSLGTKTIFGVPGDFVMHFMDKIQEYPDMSLLPTSNELTAAYMADAYAKASDGGVGCLCVTYGVGSLSALNGIALSYAENVPVILISGLPSSVEWQDAYEGKTFVHHTTGTSSSLSYEAECFRPVTCGIATLGQDPVQNCIDIDAALYDCVTLRRPILIQIPLDVVDLPLLEPTIHPSILATRNFRHEAYLAHDMGDMVSAQATVAIVEELIVKAKADNKKYPLALHLGVELQHYYQTNDAVRTKLDGLIHLHRLPFTCDLLGRSVFDDTHPLFLGPFNGNDGRDNGIHAVMSDAGCVLCLGSRFYDASMKEATADKRYVWIRDRHATNGETVIQNVTVCSVIDILEESLAKHLPRYTTPCEGLKEGLPRTCDCDLRDENKLHAKWSFNEIVKHIPPCATVVSDIGDVAFRFNQHRLPAFSKLVHNNFYKSIGYALPASVGAYFALKDSRLFRESSNAQTQPEEPFVVCVAGDGAIHMTIQAFSEMLNHKCNILVCVWNNREYGIEKVLHPNGDVYNDLFEWDYSSAPHFFCHNRERQGPHHHIYSSTHNSVNTPSELTAFLTSLSTSSHHGPAILDIRLPKLDMSSPLKVWGTGLDDKMASHIEKIVTITIEKNEATKKHPERELVNDERAEYAPGTGITHL</sequence>
<proteinExistence type="inferred from homology"/>
<dbReference type="InterPro" id="IPR029035">
    <property type="entry name" value="DHS-like_NAD/FAD-binding_dom"/>
</dbReference>
<evidence type="ECO:0000256" key="4">
    <source>
        <dbReference type="ARBA" id="ARBA00022793"/>
    </source>
</evidence>
<protein>
    <submittedName>
        <fullName evidence="13">Indolepyruvate decarboxylase</fullName>
        <ecNumber evidence="13">4.1.1.74</ecNumber>
    </submittedName>
</protein>
<dbReference type="Proteomes" id="UP001281761">
    <property type="component" value="Unassembled WGS sequence"/>
</dbReference>